<evidence type="ECO:0000256" key="12">
    <source>
        <dbReference type="SAM" id="MobiDB-lite"/>
    </source>
</evidence>
<comment type="subunit">
    <text evidence="11">CAMK2 is composed of four different chains: alpha, beta, gamma, and delta. The different isoforms assemble into homo- or heteromultimeric holoenzymes composed of 8 to 12 subunits.</text>
</comment>
<comment type="catalytic activity">
    <reaction evidence="9">
        <text>L-seryl-[protein] + ATP = O-phospho-L-seryl-[protein] + ADP + H(+)</text>
        <dbReference type="Rhea" id="RHEA:17989"/>
        <dbReference type="Rhea" id="RHEA-COMP:9863"/>
        <dbReference type="Rhea" id="RHEA-COMP:11604"/>
        <dbReference type="ChEBI" id="CHEBI:15378"/>
        <dbReference type="ChEBI" id="CHEBI:29999"/>
        <dbReference type="ChEBI" id="CHEBI:30616"/>
        <dbReference type="ChEBI" id="CHEBI:83421"/>
        <dbReference type="ChEBI" id="CHEBI:456216"/>
        <dbReference type="EC" id="2.7.11.17"/>
    </reaction>
</comment>
<evidence type="ECO:0000256" key="3">
    <source>
        <dbReference type="ARBA" id="ARBA00022527"/>
    </source>
</evidence>
<evidence type="ECO:0000256" key="7">
    <source>
        <dbReference type="ARBA" id="ARBA00022860"/>
    </source>
</evidence>
<dbReference type="GO" id="GO:0004683">
    <property type="term" value="F:calcium/calmodulin-dependent protein kinase activity"/>
    <property type="evidence" value="ECO:0007669"/>
    <property type="project" value="UniProtKB-EC"/>
</dbReference>
<keyword evidence="14" id="KW-1185">Reference proteome</keyword>
<dbReference type="PROSITE" id="PS00108">
    <property type="entry name" value="PROTEIN_KINASE_ST"/>
    <property type="match status" value="1"/>
</dbReference>
<accession>A0A6P7IY61</accession>
<dbReference type="InterPro" id="IPR032710">
    <property type="entry name" value="NTF2-like_dom_sf"/>
</dbReference>
<evidence type="ECO:0000313" key="14">
    <source>
        <dbReference type="Proteomes" id="UP000515145"/>
    </source>
</evidence>
<evidence type="ECO:0000259" key="13">
    <source>
        <dbReference type="PROSITE" id="PS50011"/>
    </source>
</evidence>
<dbReference type="Gene3D" id="6.10.140.620">
    <property type="match status" value="1"/>
</dbReference>
<sequence length="556" mass="59798">MGVVHRDLKPENLLLASKCKNAAVKLADFGLAIEVQGDQQAWFGFAGTPGYLSPEVLRKEAYGKPVDIWACGVILYILLVGYPPFWDEDQHKLYQQIKAGAYDFPSPEWDTVTPEAKNLINQMLTINPAKRITAQEALKHPWVCQRSTVASMMHRQETVECLKKFNARRKLKGAILTTMLVSRNFSVGSRQTTAPASVTAAAAAVAAAAGTTAGLVEQAAKTLLNKKADVKPQTNSTKNSIVTSPKGNIPSPALEPQTTVIHNPVDGTKESSDSSNTTVEDEDVKGKSLDNSSLKAQSSTSSQPDSSQGPSAATYSAAKFADLLGSVRRGSGPIPDGEGRSSTPPPAALSAPSPPHTPVVPMQMSRLTDLVSSVRRVPAAPAPEPDAAPAPVPSARPAPPPAHTTSPPPPHPPSSPSLSSSQTRKQEIIKITEQLIEAINNGDFEAYAKICDPGLTSFEPEALGNLVEGMDFHRFYFENLLAKNSKPIHTTILNPHVHLIGEDAACIAYIRLTQFVDVQGRPRSSQSEETRVWHRRDSKWQNIHFHCSGAPAAPLQ</sequence>
<feature type="domain" description="Protein kinase" evidence="13">
    <location>
        <begin position="1"/>
        <end position="143"/>
    </location>
</feature>
<evidence type="ECO:0000256" key="6">
    <source>
        <dbReference type="ARBA" id="ARBA00022777"/>
    </source>
</evidence>
<feature type="region of interest" description="Disordered" evidence="12">
    <location>
        <begin position="379"/>
        <end position="425"/>
    </location>
</feature>
<dbReference type="Proteomes" id="UP000515145">
    <property type="component" value="Chromosome 9"/>
</dbReference>
<dbReference type="AlphaFoldDB" id="A0A6P7IY61"/>
<dbReference type="SMART" id="SM00220">
    <property type="entry name" value="S_TKc"/>
    <property type="match status" value="1"/>
</dbReference>
<organism evidence="14 15">
    <name type="scientific">Parambassis ranga</name>
    <name type="common">Indian glassy fish</name>
    <dbReference type="NCBI Taxonomy" id="210632"/>
    <lineage>
        <taxon>Eukaryota</taxon>
        <taxon>Metazoa</taxon>
        <taxon>Chordata</taxon>
        <taxon>Craniata</taxon>
        <taxon>Vertebrata</taxon>
        <taxon>Euteleostomi</taxon>
        <taxon>Actinopterygii</taxon>
        <taxon>Neopterygii</taxon>
        <taxon>Teleostei</taxon>
        <taxon>Neoteleostei</taxon>
        <taxon>Acanthomorphata</taxon>
        <taxon>Ovalentaria</taxon>
        <taxon>Ambassidae</taxon>
        <taxon>Parambassis</taxon>
    </lineage>
</organism>
<dbReference type="InterPro" id="IPR000719">
    <property type="entry name" value="Prot_kinase_dom"/>
</dbReference>
<dbReference type="SUPFAM" id="SSF54427">
    <property type="entry name" value="NTF2-like"/>
    <property type="match status" value="1"/>
</dbReference>
<keyword evidence="5" id="KW-0808">Transferase</keyword>
<dbReference type="Gene3D" id="3.10.450.50">
    <property type="match status" value="1"/>
</dbReference>
<evidence type="ECO:0000313" key="15">
    <source>
        <dbReference type="RefSeq" id="XP_028269306.1"/>
    </source>
</evidence>
<dbReference type="PROSITE" id="PS50011">
    <property type="entry name" value="PROTEIN_KINASE_DOM"/>
    <property type="match status" value="1"/>
</dbReference>
<dbReference type="EC" id="2.7.11.17" evidence="2"/>
<feature type="compositionally biased region" description="Polar residues" evidence="12">
    <location>
        <begin position="232"/>
        <end position="246"/>
    </location>
</feature>
<keyword evidence="6 15" id="KW-0418">Kinase</keyword>
<reference evidence="15" key="1">
    <citation type="submission" date="2025-08" db="UniProtKB">
        <authorList>
            <consortium name="RefSeq"/>
        </authorList>
    </citation>
    <scope>IDENTIFICATION</scope>
</reference>
<dbReference type="GeneID" id="114440886"/>
<keyword evidence="4" id="KW-0597">Phosphoprotein</keyword>
<evidence type="ECO:0000256" key="10">
    <source>
        <dbReference type="ARBA" id="ARBA00056581"/>
    </source>
</evidence>
<evidence type="ECO:0000256" key="2">
    <source>
        <dbReference type="ARBA" id="ARBA00012434"/>
    </source>
</evidence>
<evidence type="ECO:0000256" key="9">
    <source>
        <dbReference type="ARBA" id="ARBA00047430"/>
    </source>
</evidence>
<dbReference type="CTD" id="562064"/>
<dbReference type="InterPro" id="IPR013543">
    <property type="entry name" value="Ca/CaM-dep_prot_kinase-assoc"/>
</dbReference>
<keyword evidence="3" id="KW-0723">Serine/threonine-protein kinase</keyword>
<dbReference type="Pfam" id="PF00069">
    <property type="entry name" value="Pkinase"/>
    <property type="match status" value="1"/>
</dbReference>
<dbReference type="InterPro" id="IPR008271">
    <property type="entry name" value="Ser/Thr_kinase_AS"/>
</dbReference>
<evidence type="ECO:0000256" key="8">
    <source>
        <dbReference type="ARBA" id="ARBA00047307"/>
    </source>
</evidence>
<dbReference type="GO" id="GO:0005516">
    <property type="term" value="F:calmodulin binding"/>
    <property type="evidence" value="ECO:0007669"/>
    <property type="project" value="UniProtKB-KW"/>
</dbReference>
<dbReference type="RefSeq" id="XP_028269306.1">
    <property type="nucleotide sequence ID" value="XM_028413505.1"/>
</dbReference>
<dbReference type="Gene3D" id="1.10.510.10">
    <property type="entry name" value="Transferase(Phosphotransferase) domain 1"/>
    <property type="match status" value="1"/>
</dbReference>
<comment type="function">
    <text evidence="10">CaM-kinase II (CAMK2) is a prominent kinase in the central nervous system.</text>
</comment>
<keyword evidence="7" id="KW-0112">Calmodulin-binding</keyword>
<feature type="compositionally biased region" description="Low complexity" evidence="12">
    <location>
        <begin position="292"/>
        <end position="313"/>
    </location>
</feature>
<dbReference type="FunFam" id="1.10.510.10:FF:000001">
    <property type="entry name" value="Calcium/calmodulin-dependent protein kinase type II subunit delta"/>
    <property type="match status" value="1"/>
</dbReference>
<dbReference type="SUPFAM" id="SSF56112">
    <property type="entry name" value="Protein kinase-like (PK-like)"/>
    <property type="match status" value="1"/>
</dbReference>
<feature type="region of interest" description="Disordered" evidence="12">
    <location>
        <begin position="227"/>
        <end position="313"/>
    </location>
</feature>
<evidence type="ECO:0000256" key="4">
    <source>
        <dbReference type="ARBA" id="ARBA00022553"/>
    </source>
</evidence>
<dbReference type="PANTHER" id="PTHR24347">
    <property type="entry name" value="SERINE/THREONINE-PROTEIN KINASE"/>
    <property type="match status" value="1"/>
</dbReference>
<dbReference type="GO" id="GO:0005524">
    <property type="term" value="F:ATP binding"/>
    <property type="evidence" value="ECO:0007669"/>
    <property type="project" value="InterPro"/>
</dbReference>
<dbReference type="FunFam" id="3.10.450.50:FF:000001">
    <property type="entry name" value="calcium/calmodulin-dependent protein kinase type II subunit gamma isoform X1"/>
    <property type="match status" value="1"/>
</dbReference>
<comment type="catalytic activity">
    <reaction evidence="8">
        <text>L-threonyl-[protein] + ATP = O-phospho-L-threonyl-[protein] + ADP + H(+)</text>
        <dbReference type="Rhea" id="RHEA:46608"/>
        <dbReference type="Rhea" id="RHEA-COMP:11060"/>
        <dbReference type="Rhea" id="RHEA-COMP:11605"/>
        <dbReference type="ChEBI" id="CHEBI:15378"/>
        <dbReference type="ChEBI" id="CHEBI:30013"/>
        <dbReference type="ChEBI" id="CHEBI:30616"/>
        <dbReference type="ChEBI" id="CHEBI:61977"/>
        <dbReference type="ChEBI" id="CHEBI:456216"/>
        <dbReference type="EC" id="2.7.11.17"/>
    </reaction>
</comment>
<comment type="similarity">
    <text evidence="1">Belongs to the protein kinase superfamily. CAMK Ser/Thr protein kinase family. CaMK subfamily.</text>
</comment>
<feature type="compositionally biased region" description="Pro residues" evidence="12">
    <location>
        <begin position="380"/>
        <end position="415"/>
    </location>
</feature>
<feature type="compositionally biased region" description="Pro residues" evidence="12">
    <location>
        <begin position="343"/>
        <end position="358"/>
    </location>
</feature>
<name>A0A6P7IY61_9TELE</name>
<evidence type="ECO:0000256" key="1">
    <source>
        <dbReference type="ARBA" id="ARBA00005354"/>
    </source>
</evidence>
<evidence type="ECO:0000256" key="11">
    <source>
        <dbReference type="ARBA" id="ARBA00064333"/>
    </source>
</evidence>
<feature type="region of interest" description="Disordered" evidence="12">
    <location>
        <begin position="326"/>
        <end position="361"/>
    </location>
</feature>
<gene>
    <name evidence="15" type="primary">camk2b1</name>
</gene>
<protein>
    <recommendedName>
        <fullName evidence="2">calcium/calmodulin-dependent protein kinase</fullName>
        <ecNumber evidence="2">2.7.11.17</ecNumber>
    </recommendedName>
</protein>
<dbReference type="Pfam" id="PF08332">
    <property type="entry name" value="CaMKII_AD"/>
    <property type="match status" value="1"/>
</dbReference>
<evidence type="ECO:0000256" key="5">
    <source>
        <dbReference type="ARBA" id="ARBA00022679"/>
    </source>
</evidence>
<dbReference type="InterPro" id="IPR011009">
    <property type="entry name" value="Kinase-like_dom_sf"/>
</dbReference>
<proteinExistence type="inferred from homology"/>